<dbReference type="PANTHER" id="PTHR48047:SF182">
    <property type="entry name" value="GLYCOSYLTRANSFERASE"/>
    <property type="match status" value="1"/>
</dbReference>
<evidence type="ECO:0000256" key="5">
    <source>
        <dbReference type="SAM" id="Coils"/>
    </source>
</evidence>
<dbReference type="EMBL" id="JAMFTS010000003">
    <property type="protein sequence ID" value="KAJ4769743.1"/>
    <property type="molecule type" value="Genomic_DNA"/>
</dbReference>
<dbReference type="EC" id="2.4.1.-" evidence="4"/>
<feature type="domain" description="Glycosyltransferase N-terminal" evidence="6">
    <location>
        <begin position="19"/>
        <end position="254"/>
    </location>
</feature>
<dbReference type="AlphaFoldDB" id="A0AAV8DTR7"/>
<dbReference type="InterPro" id="IPR002213">
    <property type="entry name" value="UDP_glucos_trans"/>
</dbReference>
<evidence type="ECO:0000313" key="8">
    <source>
        <dbReference type="Proteomes" id="UP001140206"/>
    </source>
</evidence>
<sequence length="489" mass="55574">MTEQMNLPMTCLGDKKAHFVLIPLVAQGHLIPMTDLAHLLAERGVHVSLITTPTNATRIRPIVQRSIESNLPIQFVELKFPCAQIGLPDECENFDLIDSNNFLPFVEVYSLLRNPLEQYLLAHQIPPSCIISDGYNHWTAEVARRLCIPRIVFHGPSCLFALCNYNTIRKSNHLTDYSEQFVLPHMPQTLQSNKANELNTFNAPGWKEFNENVFKEETTADAIVLNTFEDLERQFIELYEKVTGKKVWTVGPLNLYNKDEYSKSLRGNKLGVEKQERVFNWLDSHKPKSVLYISFGTITRQNGLQLMELGSGLETANKPFIWVVKEAEITPEVDRWLSEDFEKKVQQKGLICRGWVPQLSILSHPSVGGFMTHCGWNSILESISLGVPMITWPQFGDQFTNEKLVVDVLELGVSLGTKALCWMPSVDDETIWVHREDIEKAIQKLMGEEEEAKAMRRKAADMADNAKKAMEKGGSSDENITRLIKSIML</sequence>
<dbReference type="PROSITE" id="PS00375">
    <property type="entry name" value="UDPGT"/>
    <property type="match status" value="1"/>
</dbReference>
<comment type="similarity">
    <text evidence="1 3">Belongs to the UDP-glycosyltransferase family.</text>
</comment>
<comment type="caution">
    <text evidence="7">The sequence shown here is derived from an EMBL/GenBank/DDBJ whole genome shotgun (WGS) entry which is preliminary data.</text>
</comment>
<evidence type="ECO:0000256" key="4">
    <source>
        <dbReference type="RuleBase" id="RU362057"/>
    </source>
</evidence>
<dbReference type="Pfam" id="PF26168">
    <property type="entry name" value="Glyco_transf_N"/>
    <property type="match status" value="1"/>
</dbReference>
<evidence type="ECO:0000259" key="6">
    <source>
        <dbReference type="Pfam" id="PF26168"/>
    </source>
</evidence>
<dbReference type="FunFam" id="3.40.50.2000:FF:000063">
    <property type="entry name" value="Glycosyltransferase"/>
    <property type="match status" value="1"/>
</dbReference>
<organism evidence="7 8">
    <name type="scientific">Rhynchospora pubera</name>
    <dbReference type="NCBI Taxonomy" id="906938"/>
    <lineage>
        <taxon>Eukaryota</taxon>
        <taxon>Viridiplantae</taxon>
        <taxon>Streptophyta</taxon>
        <taxon>Embryophyta</taxon>
        <taxon>Tracheophyta</taxon>
        <taxon>Spermatophyta</taxon>
        <taxon>Magnoliopsida</taxon>
        <taxon>Liliopsida</taxon>
        <taxon>Poales</taxon>
        <taxon>Cyperaceae</taxon>
        <taxon>Cyperoideae</taxon>
        <taxon>Rhynchosporeae</taxon>
        <taxon>Rhynchospora</taxon>
    </lineage>
</organism>
<dbReference type="Pfam" id="PF00201">
    <property type="entry name" value="UDPGT"/>
    <property type="match status" value="1"/>
</dbReference>
<keyword evidence="3" id="KW-0328">Glycosyltransferase</keyword>
<dbReference type="InterPro" id="IPR035595">
    <property type="entry name" value="UDP_glycos_trans_CS"/>
</dbReference>
<dbReference type="CDD" id="cd03784">
    <property type="entry name" value="GT1_Gtf-like"/>
    <property type="match status" value="1"/>
</dbReference>
<keyword evidence="5" id="KW-0175">Coiled coil</keyword>
<dbReference type="GO" id="GO:0035251">
    <property type="term" value="F:UDP-glucosyltransferase activity"/>
    <property type="evidence" value="ECO:0007669"/>
    <property type="project" value="TreeGrafter"/>
</dbReference>
<proteinExistence type="inferred from homology"/>
<keyword evidence="8" id="KW-1185">Reference proteome</keyword>
<dbReference type="PANTHER" id="PTHR48047">
    <property type="entry name" value="GLYCOSYLTRANSFERASE"/>
    <property type="match status" value="1"/>
</dbReference>
<name>A0AAV8DTR7_9POAL</name>
<dbReference type="InterPro" id="IPR058980">
    <property type="entry name" value="Glyco_transf_N"/>
</dbReference>
<dbReference type="SUPFAM" id="SSF53756">
    <property type="entry name" value="UDP-Glycosyltransferase/glycogen phosphorylase"/>
    <property type="match status" value="1"/>
</dbReference>
<gene>
    <name evidence="7" type="ORF">LUZ62_054000</name>
</gene>
<feature type="coiled-coil region" evidence="5">
    <location>
        <begin position="435"/>
        <end position="472"/>
    </location>
</feature>
<evidence type="ECO:0000256" key="1">
    <source>
        <dbReference type="ARBA" id="ARBA00009995"/>
    </source>
</evidence>
<reference evidence="7" key="1">
    <citation type="submission" date="2022-08" db="EMBL/GenBank/DDBJ databases">
        <authorList>
            <person name="Marques A."/>
        </authorList>
    </citation>
    <scope>NUCLEOTIDE SEQUENCE</scope>
    <source>
        <strain evidence="7">RhyPub2mFocal</strain>
        <tissue evidence="7">Leaves</tissue>
    </source>
</reference>
<dbReference type="Proteomes" id="UP001140206">
    <property type="component" value="Chromosome 3"/>
</dbReference>
<protein>
    <recommendedName>
        <fullName evidence="4">Glycosyltransferase</fullName>
        <ecNumber evidence="4">2.4.1.-</ecNumber>
    </recommendedName>
</protein>
<evidence type="ECO:0000256" key="2">
    <source>
        <dbReference type="ARBA" id="ARBA00022679"/>
    </source>
</evidence>
<evidence type="ECO:0000256" key="3">
    <source>
        <dbReference type="RuleBase" id="RU003718"/>
    </source>
</evidence>
<accession>A0AAV8DTR7</accession>
<keyword evidence="2 3" id="KW-0808">Transferase</keyword>
<evidence type="ECO:0000313" key="7">
    <source>
        <dbReference type="EMBL" id="KAJ4769743.1"/>
    </source>
</evidence>
<dbReference type="Gene3D" id="3.40.50.2000">
    <property type="entry name" value="Glycogen Phosphorylase B"/>
    <property type="match status" value="2"/>
</dbReference>